<protein>
    <recommendedName>
        <fullName evidence="5">Acetate kinase</fullName>
        <ecNumber evidence="5">2.7.2.1</ecNumber>
    </recommendedName>
    <alternativeName>
        <fullName evidence="5">Acetokinase</fullName>
    </alternativeName>
</protein>
<evidence type="ECO:0000313" key="7">
    <source>
        <dbReference type="EMBL" id="TCL36783.1"/>
    </source>
</evidence>
<dbReference type="EMBL" id="SLUI01000007">
    <property type="protein sequence ID" value="TCL36783.1"/>
    <property type="molecule type" value="Genomic_DNA"/>
</dbReference>
<dbReference type="AlphaFoldDB" id="A0A4R1Q0E7"/>
<keyword evidence="8" id="KW-1185">Reference proteome</keyword>
<organism evidence="7 8">
    <name type="scientific">Anaerospora hongkongensis</name>
    <dbReference type="NCBI Taxonomy" id="244830"/>
    <lineage>
        <taxon>Bacteria</taxon>
        <taxon>Bacillati</taxon>
        <taxon>Bacillota</taxon>
        <taxon>Negativicutes</taxon>
        <taxon>Selenomonadales</taxon>
        <taxon>Sporomusaceae</taxon>
        <taxon>Anaerospora</taxon>
    </lineage>
</organism>
<dbReference type="Pfam" id="PF00871">
    <property type="entry name" value="Acetate_kinase"/>
    <property type="match status" value="1"/>
</dbReference>
<dbReference type="GO" id="GO:0006083">
    <property type="term" value="P:acetate metabolic process"/>
    <property type="evidence" value="ECO:0007669"/>
    <property type="project" value="TreeGrafter"/>
</dbReference>
<dbReference type="PIRSF" id="PIRSF000722">
    <property type="entry name" value="Acetate_prop_kin"/>
    <property type="match status" value="1"/>
</dbReference>
<comment type="subcellular location">
    <subcellularLocation>
        <location evidence="5">Cytoplasm</location>
    </subcellularLocation>
</comment>
<feature type="binding site" evidence="5">
    <location>
        <position position="14"/>
    </location>
    <ligand>
        <name>ATP</name>
        <dbReference type="ChEBI" id="CHEBI:30616"/>
    </ligand>
</feature>
<dbReference type="UniPathway" id="UPA00340">
    <property type="reaction ID" value="UER00458"/>
</dbReference>
<dbReference type="InterPro" id="IPR004372">
    <property type="entry name" value="Ac/propionate_kinase"/>
</dbReference>
<feature type="site" description="Transition state stabilizer" evidence="5">
    <location>
        <position position="182"/>
    </location>
</feature>
<comment type="pathway">
    <text evidence="5">Metabolic intermediate biosynthesis; acetyl-CoA biosynthesis; acetyl-CoA from acetate: step 1/2.</text>
</comment>
<dbReference type="EC" id="2.7.2.1" evidence="5"/>
<dbReference type="SUPFAM" id="SSF53067">
    <property type="entry name" value="Actin-like ATPase domain"/>
    <property type="match status" value="2"/>
</dbReference>
<dbReference type="InterPro" id="IPR043129">
    <property type="entry name" value="ATPase_NBD"/>
</dbReference>
<keyword evidence="4 5" id="KW-0067">ATP-binding</keyword>
<sequence>MLILVCNVGSTSLKYKLFNMPDPTIMVEAKIERVGSRDSAVFTYQNHINGAKEEMSGLCVPGYTEGINLFLEYLTDTKMGAIQSMEAVEAIGFKTVIAKGYYGIHELTGEVIAAMEAYNRVAPAHNPPYIEAIKKFKEILPGRLLVGVFETAFHTTIPLARKMYAIPYEWYTKYGIQRLGFHGASHGYIARQVQKRVGGECKLISCHLGGSGSLCAIQDGMSVDTSFGFSLQTGTPHANRAGDLDAYIIPYLLGQGVSLDEILQGIDKQGGLLGVSGISNDLRDIEEAAKDGNERAKLAIDVFCESIVKYIGAFYAILGGLDYLVFTGGIGENSSLIRHQVCTSLAHFGIELDEAANIKGAKDRIISSSRSRVKVGIIPTNEEVGIAQDIFSNFSK</sequence>
<evidence type="ECO:0000256" key="2">
    <source>
        <dbReference type="ARBA" id="ARBA00022741"/>
    </source>
</evidence>
<accession>A0A4R1Q0E7</accession>
<dbReference type="GO" id="GO:0005524">
    <property type="term" value="F:ATP binding"/>
    <property type="evidence" value="ECO:0007669"/>
    <property type="project" value="UniProtKB-KW"/>
</dbReference>
<dbReference type="InterPro" id="IPR000890">
    <property type="entry name" value="Aliphatic_acid_kin_short-chain"/>
</dbReference>
<comment type="cofactor">
    <cofactor evidence="5">
        <name>Mg(2+)</name>
        <dbReference type="ChEBI" id="CHEBI:18420"/>
    </cofactor>
    <cofactor evidence="5">
        <name>Mn(2+)</name>
        <dbReference type="ChEBI" id="CHEBI:29035"/>
    </cofactor>
    <text evidence="5">Mg(2+). Can also accept Mn(2+).</text>
</comment>
<keyword evidence="2 5" id="KW-0547">Nucleotide-binding</keyword>
<evidence type="ECO:0000256" key="5">
    <source>
        <dbReference type="HAMAP-Rule" id="MF_00020"/>
    </source>
</evidence>
<gene>
    <name evidence="5" type="primary">ackA</name>
    <name evidence="7" type="ORF">EV210_10745</name>
</gene>
<name>A0A4R1Q0E7_9FIRM</name>
<comment type="subunit">
    <text evidence="5">Homodimer.</text>
</comment>
<feature type="binding site" evidence="5">
    <location>
        <begin position="281"/>
        <end position="283"/>
    </location>
    <ligand>
        <name>ATP</name>
        <dbReference type="ChEBI" id="CHEBI:30616"/>
    </ligand>
</feature>
<keyword evidence="3 5" id="KW-0418">Kinase</keyword>
<evidence type="ECO:0000256" key="3">
    <source>
        <dbReference type="ARBA" id="ARBA00022777"/>
    </source>
</evidence>
<reference evidence="7 8" key="1">
    <citation type="submission" date="2019-03" db="EMBL/GenBank/DDBJ databases">
        <title>Genomic Encyclopedia of Type Strains, Phase IV (KMG-IV): sequencing the most valuable type-strain genomes for metagenomic binning, comparative biology and taxonomic classification.</title>
        <authorList>
            <person name="Goeker M."/>
        </authorList>
    </citation>
    <scope>NUCLEOTIDE SEQUENCE [LARGE SCALE GENOMIC DNA]</scope>
    <source>
        <strain evidence="7 8">DSM 15969</strain>
    </source>
</reference>
<keyword evidence="1 5" id="KW-0808">Transferase</keyword>
<keyword evidence="5" id="KW-0479">Metal-binding</keyword>
<comment type="caution">
    <text evidence="5">Lacks conserved residue(s) required for the propagation of feature annotation.</text>
</comment>
<dbReference type="PRINTS" id="PR00471">
    <property type="entry name" value="ACETATEKNASE"/>
</dbReference>
<comment type="caution">
    <text evidence="7">The sequence shown here is derived from an EMBL/GenBank/DDBJ whole genome shotgun (WGS) entry which is preliminary data.</text>
</comment>
<comment type="function">
    <text evidence="5">Catalyzes the formation of acetyl phosphate from acetate and ATP. Can also catalyze the reverse reaction.</text>
</comment>
<feature type="binding site" evidence="5">
    <location>
        <begin position="329"/>
        <end position="333"/>
    </location>
    <ligand>
        <name>ATP</name>
        <dbReference type="ChEBI" id="CHEBI:30616"/>
    </ligand>
</feature>
<comment type="similarity">
    <text evidence="5 6">Belongs to the acetokinase family.</text>
</comment>
<dbReference type="RefSeq" id="WP_165898879.1">
    <property type="nucleotide sequence ID" value="NZ_SLUI01000007.1"/>
</dbReference>
<dbReference type="HAMAP" id="MF_00020">
    <property type="entry name" value="Acetate_kinase"/>
    <property type="match status" value="1"/>
</dbReference>
<dbReference type="Proteomes" id="UP000295063">
    <property type="component" value="Unassembled WGS sequence"/>
</dbReference>
<keyword evidence="5" id="KW-0963">Cytoplasm</keyword>
<evidence type="ECO:0000256" key="6">
    <source>
        <dbReference type="RuleBase" id="RU003835"/>
    </source>
</evidence>
<dbReference type="GO" id="GO:0000287">
    <property type="term" value="F:magnesium ion binding"/>
    <property type="evidence" value="ECO:0007669"/>
    <property type="project" value="UniProtKB-UniRule"/>
</dbReference>
<dbReference type="GO" id="GO:0008776">
    <property type="term" value="F:acetate kinase activity"/>
    <property type="evidence" value="ECO:0007669"/>
    <property type="project" value="UniProtKB-UniRule"/>
</dbReference>
<dbReference type="PANTHER" id="PTHR21060:SF15">
    <property type="entry name" value="ACETATE KINASE-RELATED"/>
    <property type="match status" value="1"/>
</dbReference>
<dbReference type="GO" id="GO:0005737">
    <property type="term" value="C:cytoplasm"/>
    <property type="evidence" value="ECO:0007669"/>
    <property type="project" value="UniProtKB-SubCell"/>
</dbReference>
<evidence type="ECO:0000256" key="1">
    <source>
        <dbReference type="ARBA" id="ARBA00022679"/>
    </source>
</evidence>
<comment type="catalytic activity">
    <reaction evidence="5">
        <text>acetate + ATP = acetyl phosphate + ADP</text>
        <dbReference type="Rhea" id="RHEA:11352"/>
        <dbReference type="ChEBI" id="CHEBI:22191"/>
        <dbReference type="ChEBI" id="CHEBI:30089"/>
        <dbReference type="ChEBI" id="CHEBI:30616"/>
        <dbReference type="ChEBI" id="CHEBI:456216"/>
        <dbReference type="EC" id="2.7.2.1"/>
    </reaction>
</comment>
<feature type="binding site" evidence="5">
    <location>
        <position position="7"/>
    </location>
    <ligand>
        <name>Mg(2+)</name>
        <dbReference type="ChEBI" id="CHEBI:18420"/>
    </ligand>
</feature>
<feature type="binding site" evidence="5">
    <location>
        <position position="382"/>
    </location>
    <ligand>
        <name>Mg(2+)</name>
        <dbReference type="ChEBI" id="CHEBI:18420"/>
    </ligand>
</feature>
<evidence type="ECO:0000313" key="8">
    <source>
        <dbReference type="Proteomes" id="UP000295063"/>
    </source>
</evidence>
<keyword evidence="5" id="KW-0460">Magnesium</keyword>
<proteinExistence type="inferred from homology"/>
<feature type="site" description="Transition state stabilizer" evidence="5">
    <location>
        <position position="240"/>
    </location>
</feature>
<dbReference type="GO" id="GO:0006085">
    <property type="term" value="P:acetyl-CoA biosynthetic process"/>
    <property type="evidence" value="ECO:0007669"/>
    <property type="project" value="UniProtKB-UniRule"/>
</dbReference>
<evidence type="ECO:0000256" key="4">
    <source>
        <dbReference type="ARBA" id="ARBA00022840"/>
    </source>
</evidence>
<dbReference type="NCBIfam" id="TIGR00016">
    <property type="entry name" value="ackA"/>
    <property type="match status" value="1"/>
</dbReference>
<dbReference type="Gene3D" id="3.30.420.40">
    <property type="match status" value="2"/>
</dbReference>
<dbReference type="PANTHER" id="PTHR21060">
    <property type="entry name" value="ACETATE KINASE"/>
    <property type="match status" value="1"/>
</dbReference>